<dbReference type="Proteomes" id="UP000011082">
    <property type="component" value="Unassembled WGS sequence"/>
</dbReference>
<dbReference type="InterPro" id="IPR050358">
    <property type="entry name" value="RSE1/DDB1/CFT1"/>
</dbReference>
<organism evidence="2 3">
    <name type="scientific">Vittaforma corneae (strain ATCC 50505)</name>
    <name type="common">Microsporidian parasite</name>
    <name type="synonym">Nosema corneum</name>
    <dbReference type="NCBI Taxonomy" id="993615"/>
    <lineage>
        <taxon>Eukaryota</taxon>
        <taxon>Fungi</taxon>
        <taxon>Fungi incertae sedis</taxon>
        <taxon>Microsporidia</taxon>
        <taxon>Nosematidae</taxon>
        <taxon>Vittaforma</taxon>
    </lineage>
</organism>
<dbReference type="OMA" id="THEHNIN"/>
<accession>L2GM77</accession>
<dbReference type="VEuPathDB" id="MicrosporidiaDB:VICG_01512"/>
<evidence type="ECO:0000259" key="1">
    <source>
        <dbReference type="Pfam" id="PF03178"/>
    </source>
</evidence>
<dbReference type="Pfam" id="PF03178">
    <property type="entry name" value="CPSF_A"/>
    <property type="match status" value="1"/>
</dbReference>
<protein>
    <recommendedName>
        <fullName evidence="1">RSE1/DDB1/CPSF1 C-terminal domain-containing protein</fullName>
    </recommendedName>
</protein>
<dbReference type="PANTHER" id="PTHR10644">
    <property type="entry name" value="DNA REPAIR/RNA PROCESSING CPSF FAMILY"/>
    <property type="match status" value="1"/>
</dbReference>
<keyword evidence="3" id="KW-1185">Reference proteome</keyword>
<dbReference type="GeneID" id="19882223"/>
<sequence length="1153" mass="133283">MNYLYRESTISNPVENVLIIGDYFLFHHHSTLTVLDQSLNIVRKRYFYEQILGIRKTADSMIVILFHNNKLVQCDIDFNPIVLRVVDGSNFDVYNNICIVYNKDTLQYFNTKEEEIRVMKFSSFALYNITKALMMPSYVSTLFVHSQDKDHSSACIINLDGIPLKIDEFDTLNDPICFKITEKFIVIANRNFLQIKYKRESFIICLNQNLPSSVLKDSLRLNIIESVYDNYKESRSIFLENPCIFLKGESIFVINGNGEFFNFQLKLEIKKILGVNISFIGIIGRPSCVDCNENVFCIGSIYDDSILYTFSNIHDTRENKTEIAAADICKLNTHEHNINIYRQNNIGFVIHEKAKLKNIGLITGFSKSNGHSLVLASSSGIYKASFNIEVLIYKKYKIDMKITKITIFDNVPIIHTQNHVFKINDELELIEIIYDDKFNIYSEDRYTALLDNNGILSIFLNEKLIKSFSGVAAWCFYQGKLALLKNKTFEYIDISSLKILFSSRKITEFDNEIFNDEIIAGPDIQEILIQNQESLPNMLVNYTTSEKILEIRIFKSTFNYFIFRTTKQLYIYKYNCQRLLKLLIPRAISFVNERPALFDLKNYIYCRSKHPCIIVFDQDVYVYDTTIKLGFPILLNGWIFATSKGHLLKCKLAEIENLIFTENLTLKRLYLFENEITKRNNEKNKSNDHNNLTTSGDSNLQSITEKYHNANETKLVNNYTVNKNEESIDLIEDYRERFSIKHMISLKDCNIFTVAKQVPFFYHPFIPMVHISDKPGGKLHSEPINKEEAEYVNKNPSLRGRTLQYSIELRSPDFKLISSTTMEENELICDIKVIFNNFLVVCTSFPEGEDKMTKGKLIVYSLVNIVPDPDNLHITKKLKLICSETLKNPCLFCEEVRSLISVCVGTKLMIYEFNENTGLAAVGRHELSLLCTSLFVTKNLIAVSDIMNGIYFFFLRPRDPLKLHLLGRSCLVPNCRFLGGIDFCPSFETDALQFSIVSVCKYGIVRIFTYSPYDPVSKNGNQLVKRAEIVTKLANPLYKVVFGQINEFESILLSSNVMVLLRAINFPKLQAIQHCISIFISNRCGINVRNYLETEEFVNPECKSVICEKILLEFFYFKPLVQEKICKLVGLDYFNIVELIEDCLHTFISRKPM</sequence>
<feature type="domain" description="RSE1/DDB1/CPSF1 C-terminal" evidence="1">
    <location>
        <begin position="805"/>
        <end position="1111"/>
    </location>
</feature>
<dbReference type="InterPro" id="IPR004871">
    <property type="entry name" value="RSE1/DDB1/CPSF1_C"/>
</dbReference>
<gene>
    <name evidence="2" type="ORF">VICG_01512</name>
</gene>
<dbReference type="InParanoid" id="L2GM77"/>
<dbReference type="GO" id="GO:0005634">
    <property type="term" value="C:nucleus"/>
    <property type="evidence" value="ECO:0007669"/>
    <property type="project" value="InterPro"/>
</dbReference>
<dbReference type="OrthoDB" id="6109at2759"/>
<dbReference type="HOGENOM" id="CLU_295780_0_0_1"/>
<name>L2GM77_VITCO</name>
<proteinExistence type="predicted"/>
<evidence type="ECO:0000313" key="3">
    <source>
        <dbReference type="Proteomes" id="UP000011082"/>
    </source>
</evidence>
<dbReference type="EMBL" id="JH370144">
    <property type="protein sequence ID" value="ELA41407.1"/>
    <property type="molecule type" value="Genomic_DNA"/>
</dbReference>
<dbReference type="RefSeq" id="XP_007604958.1">
    <property type="nucleotide sequence ID" value="XM_007604896.1"/>
</dbReference>
<evidence type="ECO:0000313" key="2">
    <source>
        <dbReference type="EMBL" id="ELA41407.1"/>
    </source>
</evidence>
<dbReference type="AlphaFoldDB" id="L2GM77"/>
<dbReference type="GO" id="GO:0003676">
    <property type="term" value="F:nucleic acid binding"/>
    <property type="evidence" value="ECO:0007669"/>
    <property type="project" value="InterPro"/>
</dbReference>
<dbReference type="Gene3D" id="2.130.10.10">
    <property type="entry name" value="YVTN repeat-like/Quinoprotein amine dehydrogenase"/>
    <property type="match status" value="1"/>
</dbReference>
<reference evidence="3" key="1">
    <citation type="submission" date="2011-05" db="EMBL/GenBank/DDBJ databases">
        <title>The genome sequence of Vittaforma corneae strain ATCC 50505.</title>
        <authorList>
            <consortium name="The Broad Institute Genome Sequencing Platform"/>
            <person name="Cuomo C."/>
            <person name="Didier E."/>
            <person name="Bowers L."/>
            <person name="Young S.K."/>
            <person name="Zeng Q."/>
            <person name="Gargeya S."/>
            <person name="Fitzgerald M."/>
            <person name="Haas B."/>
            <person name="Abouelleil A."/>
            <person name="Alvarado L."/>
            <person name="Arachchi H.M."/>
            <person name="Berlin A."/>
            <person name="Chapman S.B."/>
            <person name="Gearin G."/>
            <person name="Goldberg J."/>
            <person name="Griggs A."/>
            <person name="Gujja S."/>
            <person name="Hansen M."/>
            <person name="Heiman D."/>
            <person name="Howarth C."/>
            <person name="Larimer J."/>
            <person name="Lui A."/>
            <person name="MacDonald P.J.P."/>
            <person name="McCowen C."/>
            <person name="Montmayeur A."/>
            <person name="Murphy C."/>
            <person name="Neiman D."/>
            <person name="Pearson M."/>
            <person name="Priest M."/>
            <person name="Roberts A."/>
            <person name="Saif S."/>
            <person name="Shea T."/>
            <person name="Sisk P."/>
            <person name="Stolte C."/>
            <person name="Sykes S."/>
            <person name="Wortman J."/>
            <person name="Nusbaum C."/>
            <person name="Birren B."/>
        </authorList>
    </citation>
    <scope>NUCLEOTIDE SEQUENCE [LARGE SCALE GENOMIC DNA]</scope>
    <source>
        <strain evidence="3">ATCC 50505</strain>
    </source>
</reference>
<dbReference type="STRING" id="993615.L2GM77"/>
<dbReference type="InterPro" id="IPR015943">
    <property type="entry name" value="WD40/YVTN_repeat-like_dom_sf"/>
</dbReference>